<dbReference type="Gene3D" id="2.60.40.10">
    <property type="entry name" value="Immunoglobulins"/>
    <property type="match status" value="2"/>
</dbReference>
<dbReference type="SUPFAM" id="SSF49313">
    <property type="entry name" value="Cadherin-like"/>
    <property type="match status" value="1"/>
</dbReference>
<gene>
    <name evidence="1" type="ORF">MNBD_NITROSPIRAE01-388</name>
</gene>
<accession>A0A3B1D6X9</accession>
<proteinExistence type="predicted"/>
<protein>
    <recommendedName>
        <fullName evidence="2">Dystroglycan-type cadherin-like domain-containing protein</fullName>
    </recommendedName>
</protein>
<organism evidence="1">
    <name type="scientific">hydrothermal vent metagenome</name>
    <dbReference type="NCBI Taxonomy" id="652676"/>
    <lineage>
        <taxon>unclassified sequences</taxon>
        <taxon>metagenomes</taxon>
        <taxon>ecological metagenomes</taxon>
    </lineage>
</organism>
<dbReference type="GO" id="GO:0005509">
    <property type="term" value="F:calcium ion binding"/>
    <property type="evidence" value="ECO:0007669"/>
    <property type="project" value="InterPro"/>
</dbReference>
<dbReference type="Pfam" id="PF17963">
    <property type="entry name" value="Big_9"/>
    <property type="match status" value="1"/>
</dbReference>
<dbReference type="GO" id="GO:0016020">
    <property type="term" value="C:membrane"/>
    <property type="evidence" value="ECO:0007669"/>
    <property type="project" value="InterPro"/>
</dbReference>
<dbReference type="InterPro" id="IPR015919">
    <property type="entry name" value="Cadherin-like_sf"/>
</dbReference>
<dbReference type="InterPro" id="IPR013783">
    <property type="entry name" value="Ig-like_fold"/>
</dbReference>
<dbReference type="Pfam" id="PF05345">
    <property type="entry name" value="He_PIG"/>
    <property type="match status" value="1"/>
</dbReference>
<sequence>MTYFSPIKVLRTAFFLAIFVFVTACSSGGDSGGTNSLPNSTVQHAISGSVGDGPIRDATITVKNANDTVILSTTGDAAAHYSLSVPADTIYPLILTATGGIDMVSNVTPEFDLLSTVISPGDQTANITPFSTFIVKIAQALPGGLTAENMSTAKAYVISQLNFGFDDSNIADPISTPIDMDNIANIVKSSEALAEMIRRVHAAMLSIGSSFTQNEIIEMLARDLSDGKIDGRGVDPVDARLAAMATIASAEVLLEALRNELQVGNSDASSAMDDAIKTVLPGAVMTTADVSITERMLKQATLSIDAAQVVAPSSALETLSQTLNDIAPGSSAAQIQDVLDAGINNTLASVLQTIGEASDEMIETVNRFVREENSAPIISGTPATMVVAASNYLFTPSGNDPDGDTLTFSISNKPGWAGFNTDTGVLMGTPSNGDVGTTPNIVISVSDGVFTDALPAFSITVNLAGGGPSGPIVISDTLPTNYIWEDLQEETLVFIDRAFKYTNVPSACNGLKVLRTGNGDKASSATSTLISFAVNQGVSVYVAYDTRILAARPAWLSAWEDTGNDLEDEDTNRRLYRSTFAAGTVTLGGNGNDHSGGYSMYTVLVAAQDSACGDGNGGPGNGVVPVAVDDSGYTTDRLAAITIPVLDNDSNLEDTPLQVAIFVSASSGSTEVLGDNQIRYTPKGSFVGSDSFTYKITDADGDIGTAKVTIEVTCASCVSNVTLMLNWDANPTEENILAYKLYYGNSAGTINTLFKTLTASDIDLSAPVLDIDAGTELLLENGDMICFQVSASNSAGDSERSTAECGTI</sequence>
<dbReference type="EMBL" id="UOGF01000029">
    <property type="protein sequence ID" value="VAX27505.1"/>
    <property type="molecule type" value="Genomic_DNA"/>
</dbReference>
<reference evidence="1" key="1">
    <citation type="submission" date="2018-06" db="EMBL/GenBank/DDBJ databases">
        <authorList>
            <person name="Zhirakovskaya E."/>
        </authorList>
    </citation>
    <scope>NUCLEOTIDE SEQUENCE</scope>
</reference>
<evidence type="ECO:0000313" key="1">
    <source>
        <dbReference type="EMBL" id="VAX27505.1"/>
    </source>
</evidence>
<name>A0A3B1D6X9_9ZZZZ</name>
<dbReference type="Gene3D" id="2.60.40.3440">
    <property type="match status" value="1"/>
</dbReference>
<dbReference type="AlphaFoldDB" id="A0A3B1D6X9"/>
<evidence type="ECO:0008006" key="2">
    <source>
        <dbReference type="Google" id="ProtNLM"/>
    </source>
</evidence>